<gene>
    <name evidence="3" type="ordered locus">Psed_6762</name>
</gene>
<evidence type="ECO:0000313" key="4">
    <source>
        <dbReference type="Proteomes" id="UP000007809"/>
    </source>
</evidence>
<protein>
    <recommendedName>
        <fullName evidence="2">HTH cro/C1-type domain-containing protein</fullName>
    </recommendedName>
</protein>
<reference evidence="3 4" key="1">
    <citation type="journal article" date="2011" name="J. Bacteriol.">
        <title>Genome sequence of the 1,4-dioxane-degrading Pseudonocardia dioxanivorans strain CB1190.</title>
        <authorList>
            <person name="Sales C.M."/>
            <person name="Mahendra S."/>
            <person name="Grostern A."/>
            <person name="Parales R.E."/>
            <person name="Goodwin L.A."/>
            <person name="Woyke T."/>
            <person name="Nolan M."/>
            <person name="Lapidus A."/>
            <person name="Chertkov O."/>
            <person name="Ovchinnikova G."/>
            <person name="Sczyrba A."/>
            <person name="Alvarez-Cohen L."/>
        </authorList>
    </citation>
    <scope>NUCLEOTIDE SEQUENCE [LARGE SCALE GENOMIC DNA]</scope>
    <source>
        <strain evidence="4">ATCC 55486 / DSM 44775 / JCM 13855 / CB1190</strain>
    </source>
</reference>
<evidence type="ECO:0000256" key="1">
    <source>
        <dbReference type="SAM" id="MobiDB-lite"/>
    </source>
</evidence>
<dbReference type="KEGG" id="pdx:Psed_6762"/>
<feature type="compositionally biased region" description="Low complexity" evidence="1">
    <location>
        <begin position="1"/>
        <end position="27"/>
    </location>
</feature>
<dbReference type="eggNOG" id="COG1476">
    <property type="taxonomic scope" value="Bacteria"/>
</dbReference>
<proteinExistence type="predicted"/>
<dbReference type="PROSITE" id="PS50943">
    <property type="entry name" value="HTH_CROC1"/>
    <property type="match status" value="1"/>
</dbReference>
<dbReference type="Proteomes" id="UP000007809">
    <property type="component" value="Plasmid pPSED01"/>
</dbReference>
<dbReference type="InterPro" id="IPR001387">
    <property type="entry name" value="Cro/C1-type_HTH"/>
</dbReference>
<keyword evidence="3" id="KW-0614">Plasmid</keyword>
<dbReference type="GO" id="GO:0003677">
    <property type="term" value="F:DNA binding"/>
    <property type="evidence" value="ECO:0007669"/>
    <property type="project" value="InterPro"/>
</dbReference>
<evidence type="ECO:0000259" key="2">
    <source>
        <dbReference type="PROSITE" id="PS50943"/>
    </source>
</evidence>
<dbReference type="Gene3D" id="1.10.260.40">
    <property type="entry name" value="lambda repressor-like DNA-binding domains"/>
    <property type="match status" value="1"/>
</dbReference>
<dbReference type="AlphaFoldDB" id="F2L6X1"/>
<dbReference type="HOGENOM" id="CLU_127701_0_0_11"/>
<accession>F2L6X1</accession>
<dbReference type="EMBL" id="CP002594">
    <property type="protein sequence ID" value="AEA28843.1"/>
    <property type="molecule type" value="Genomic_DNA"/>
</dbReference>
<dbReference type="InterPro" id="IPR010982">
    <property type="entry name" value="Lambda_DNA-bd_dom_sf"/>
</dbReference>
<feature type="region of interest" description="Disordered" evidence="1">
    <location>
        <begin position="1"/>
        <end position="37"/>
    </location>
</feature>
<name>F2L6X1_PSEUX</name>
<keyword evidence="4" id="KW-1185">Reference proteome</keyword>
<geneLocation type="plasmid" evidence="3 4">
    <name>pPSED01</name>
</geneLocation>
<organism evidence="3 4">
    <name type="scientific">Pseudonocardia dioxanivorans (strain ATCC 55486 / DSM 44775 / JCM 13855 / CB1190)</name>
    <dbReference type="NCBI Taxonomy" id="675635"/>
    <lineage>
        <taxon>Bacteria</taxon>
        <taxon>Bacillati</taxon>
        <taxon>Actinomycetota</taxon>
        <taxon>Actinomycetes</taxon>
        <taxon>Pseudonocardiales</taxon>
        <taxon>Pseudonocardiaceae</taxon>
        <taxon>Pseudonocardia</taxon>
    </lineage>
</organism>
<evidence type="ECO:0000313" key="3">
    <source>
        <dbReference type="EMBL" id="AEA28843.1"/>
    </source>
</evidence>
<feature type="domain" description="HTH cro/C1-type" evidence="2">
    <location>
        <begin position="72"/>
        <end position="107"/>
    </location>
</feature>
<sequence>MAPRSPRRAPTSTTSPPTTASTRKSAAQRAPGMSVPEKVERLFATVKPAGGLGREYTHPEIAERAAAAGYAISPSYVWQLRHNPEKRPTMRSLEALAAAFEVPVAYFLDDDAATALRDDLALLAALRDPAVRDLAIRAYGLSAETVAALATFADRAREWEGLGPPSLTDAPTDLG</sequence>